<evidence type="ECO:0000313" key="3">
    <source>
        <dbReference type="EMBL" id="KGO84611.1"/>
    </source>
</evidence>
<evidence type="ECO:0000259" key="2">
    <source>
        <dbReference type="Pfam" id="PF20009"/>
    </source>
</evidence>
<dbReference type="Proteomes" id="UP000030152">
    <property type="component" value="Unassembled WGS sequence"/>
</dbReference>
<dbReference type="InterPro" id="IPR013783">
    <property type="entry name" value="Ig-like_fold"/>
</dbReference>
<dbReference type="NCBIfam" id="NF033708">
    <property type="entry name" value="T9SS_Cterm_ChiA"/>
    <property type="match status" value="1"/>
</dbReference>
<feature type="domain" description="GEVED" evidence="2">
    <location>
        <begin position="115"/>
        <end position="194"/>
    </location>
</feature>
<feature type="signal peptide" evidence="1">
    <location>
        <begin position="1"/>
        <end position="50"/>
    </location>
</feature>
<feature type="domain" description="GEVED" evidence="2">
    <location>
        <begin position="353"/>
        <end position="431"/>
    </location>
</feature>
<proteinExistence type="predicted"/>
<dbReference type="SUPFAM" id="SSF49265">
    <property type="entry name" value="Fibronectin type III"/>
    <property type="match status" value="1"/>
</dbReference>
<feature type="domain" description="GEVED" evidence="2">
    <location>
        <begin position="591"/>
        <end position="669"/>
    </location>
</feature>
<dbReference type="InterPro" id="IPR036116">
    <property type="entry name" value="FN3_sf"/>
</dbReference>
<sequence length="1539" mass="162930">MKRHYNLASQGSGTSPTLLAGINRPVARFAKRMTLAMASLFIFSSAQVFAQTELCIPAPDYVDGDGITNVNIGSINNTTRLETPNYGDYTSQVVNLGQGVSYPISVTIATGSGYNVKVWVDWNNNNIFETGEQALTEITESTITATVTGNIAVPATATLGNHHLRIGITPDYAAPVLPCYTGFNAAAYEDYTINVTTTPTCFLPRNLAVVNAGPGTINLSWAAPANGTTATGYEYAITTTATPPASGTAVTATSVTGITVPLDVTGYIYVRSNCGNNNYSEWVAASFYNGVCVPTPALVNGEGITNFTFGTINNETLTEDGNYGNFTNLAASVGQGVTKTFSVTLSTGTSYRVGIWVDWNNDLDFDDEGEHVYAGTSANRAVDVLSGTITVPANASLGAHRLRLGGGLTFGQELVPCYTDFLGTFEDYTINVTTPPSCFTPLNPTGVSVAAGVANISWTAPSLGTAPAGYEYAVTITATPPATGTAVTATNANNVTVTANAVNYIHVRTNCGGNDYSEWMTATYYNGYCTPEPGYVDGDGITNFTIGTINNTGTPSSVRYENYTDQVAAIGQGVSKQFSISFNTANNAYTTKIWVDWNNDLDFDDAGEEVYTGTSARTERALLNGYITVPLTAALGNHRLRIGALPADRQGPVPCSNNNYGDFEDYTLNVIAPPSCYAPANFAAVSQASGLATVSWTAPALGTVPAGYEYAVTATSEAPATGIVTTATTLNNLAITPNATNYLHVRTSCGGSDFSEWLTISLYNGYCIPAPQTVDNDGITNVTIGSINNTTADQEVYSDFSAQVVNIGQGVTQQFSVSLFTNTPYNVKMWADLNDNLIFEDSELIYNGISPEGVTSVIRSTFTIPLTAPLGNHRLRIAGTPGSTEATPCDIIYYGAYEDYTINVTVPPTCYTPLSPAGNVIGSGNVNLSWTAPLLGHTPAGYEYAVTTSTTSPSAGTPITATSVTGYALAADDTYYYLHVRTNCGDNDFSEWVISERFKFTRGDICSDAINLGTRTSPLVTSTEGAADDYEPTCGSGSGPDIYYSIEVPNGYTLTIGVTDAGYDYAGAAFYGSCANQVSLSCTSVGSENPNTVWENISGSSKTVYWVQDGFNGTSGAFTLAWSLAPPAACDRPRELDTFVTSLTTTNVSWMVPNTGAPAGYEYAVTTSETPPESGTYTTETSATGVAVSPNVDSFLHVRSVCGEDGTSIWVTFPFFSGYCLPTNTNSTEYYISSISTRGAETNLSNTSTGFSAYSDFTATQSLSTYAGGSFVITATTPNPSDTYLYNVWIDWNSNYDFTDNGERVINSGYLTSPATLASITVPLGTPVGSYRMRIRNAHLGVLNSPCGDQGYGETEDYTINIVATPSCFPPSNPVITVADAGYANLGWSPPQLGGTPSGYEYVFSPTATAPTGSGTFTDTFFVGDAEYDPAQSVYLFVRSVCGGGEFSNWVGNQILGTDNPQLNANNVIVYKDGNAINITSGTTLMTGIAVYDTRGRMLYSQANINSTQTTVTDMPIQQQVIIVEVTTAKGKVTKRIVF</sequence>
<protein>
    <recommendedName>
        <fullName evidence="2">GEVED domain-containing protein</fullName>
    </recommendedName>
</protein>
<dbReference type="OrthoDB" id="6278496at2"/>
<comment type="caution">
    <text evidence="3">The sequence shown here is derived from an EMBL/GenBank/DDBJ whole genome shotgun (WGS) entry which is preliminary data.</text>
</comment>
<keyword evidence="1" id="KW-0732">Signal</keyword>
<dbReference type="STRING" id="1121895.GCA_000378485_01806"/>
<evidence type="ECO:0000256" key="1">
    <source>
        <dbReference type="SAM" id="SignalP"/>
    </source>
</evidence>
<gene>
    <name evidence="3" type="ORF">Q765_20655</name>
</gene>
<evidence type="ECO:0000313" key="4">
    <source>
        <dbReference type="Proteomes" id="UP000030152"/>
    </source>
</evidence>
<dbReference type="EMBL" id="JRLX01000046">
    <property type="protein sequence ID" value="KGO84611.1"/>
    <property type="molecule type" value="Genomic_DNA"/>
</dbReference>
<dbReference type="eggNOG" id="COG1404">
    <property type="taxonomic scope" value="Bacteria"/>
</dbReference>
<feature type="domain" description="GEVED" evidence="2">
    <location>
        <begin position="1286"/>
        <end position="1361"/>
    </location>
</feature>
<name>A0A0A2LZ51_9FLAO</name>
<dbReference type="Gene3D" id="2.60.40.10">
    <property type="entry name" value="Immunoglobulins"/>
    <property type="match status" value="1"/>
</dbReference>
<feature type="domain" description="GEVED" evidence="2">
    <location>
        <begin position="826"/>
        <end position="903"/>
    </location>
</feature>
<accession>A0A0A2LZ51</accession>
<feature type="chain" id="PRO_5001990692" description="GEVED domain-containing protein" evidence="1">
    <location>
        <begin position="51"/>
        <end position="1539"/>
    </location>
</feature>
<dbReference type="RefSeq" id="WP_020212961.1">
    <property type="nucleotide sequence ID" value="NZ_JRLX01000046.1"/>
</dbReference>
<organism evidence="3 4">
    <name type="scientific">Flavobacterium rivuli WB 3.3-2 = DSM 21788</name>
    <dbReference type="NCBI Taxonomy" id="1121895"/>
    <lineage>
        <taxon>Bacteria</taxon>
        <taxon>Pseudomonadati</taxon>
        <taxon>Bacteroidota</taxon>
        <taxon>Flavobacteriia</taxon>
        <taxon>Flavobacteriales</taxon>
        <taxon>Flavobacteriaceae</taxon>
        <taxon>Flavobacterium</taxon>
    </lineage>
</organism>
<reference evidence="3 4" key="1">
    <citation type="submission" date="2013-09" db="EMBL/GenBank/DDBJ databases">
        <authorList>
            <person name="Zeng Z."/>
            <person name="Chen C."/>
        </authorList>
    </citation>
    <scope>NUCLEOTIDE SEQUENCE [LARGE SCALE GENOMIC DNA]</scope>
    <source>
        <strain evidence="3 4">WB 3.3-2</strain>
    </source>
</reference>
<keyword evidence="4" id="KW-1185">Reference proteome</keyword>
<dbReference type="eggNOG" id="COG1649">
    <property type="taxonomic scope" value="Bacteria"/>
</dbReference>
<dbReference type="Pfam" id="PF20009">
    <property type="entry name" value="GEVED"/>
    <property type="match status" value="5"/>
</dbReference>
<dbReference type="InterPro" id="IPR045474">
    <property type="entry name" value="GEVED"/>
</dbReference>